<dbReference type="AlphaFoldDB" id="A0A1C0AAT4"/>
<name>A0A1C0AAT4_9FIRM</name>
<evidence type="ECO:0000313" key="2">
    <source>
        <dbReference type="EMBL" id="OCL27404.1"/>
    </source>
</evidence>
<dbReference type="PANTHER" id="PTHR37946">
    <property type="entry name" value="SLL1969 PROTEIN"/>
    <property type="match status" value="1"/>
</dbReference>
<dbReference type="PANTHER" id="PTHR37946:SF1">
    <property type="entry name" value="SLL1969 PROTEIN"/>
    <property type="match status" value="1"/>
</dbReference>
<feature type="domain" description="GPI inositol-deacylase PGAP1-like alpha/beta" evidence="1">
    <location>
        <begin position="43"/>
        <end position="139"/>
    </location>
</feature>
<dbReference type="Gene3D" id="3.40.50.1820">
    <property type="entry name" value="alpha/beta hydrolase"/>
    <property type="match status" value="1"/>
</dbReference>
<dbReference type="SUPFAM" id="SSF53474">
    <property type="entry name" value="alpha/beta-Hydrolases"/>
    <property type="match status" value="1"/>
</dbReference>
<dbReference type="EMBL" id="LWDV01000008">
    <property type="protein sequence ID" value="OCL27404.1"/>
    <property type="molecule type" value="Genomic_DNA"/>
</dbReference>
<organism evidence="2 3">
    <name type="scientific">Orenia metallireducens</name>
    <dbReference type="NCBI Taxonomy" id="1413210"/>
    <lineage>
        <taxon>Bacteria</taxon>
        <taxon>Bacillati</taxon>
        <taxon>Bacillota</taxon>
        <taxon>Clostridia</taxon>
        <taxon>Halanaerobiales</taxon>
        <taxon>Halobacteroidaceae</taxon>
        <taxon>Orenia</taxon>
    </lineage>
</organism>
<gene>
    <name evidence="2" type="ORF">U472_05785</name>
</gene>
<comment type="caution">
    <text evidence="2">The sequence shown here is derived from an EMBL/GenBank/DDBJ whole genome shotgun (WGS) entry which is preliminary data.</text>
</comment>
<dbReference type="InterPro" id="IPR029058">
    <property type="entry name" value="AB_hydrolase_fold"/>
</dbReference>
<evidence type="ECO:0000259" key="1">
    <source>
        <dbReference type="Pfam" id="PF07819"/>
    </source>
</evidence>
<dbReference type="Pfam" id="PF07819">
    <property type="entry name" value="PGAP1"/>
    <property type="match status" value="1"/>
</dbReference>
<protein>
    <submittedName>
        <fullName evidence="2">Alpha/beta hydrolase</fullName>
    </submittedName>
</protein>
<reference evidence="3" key="1">
    <citation type="submission" date="2016-07" db="EMBL/GenBank/DDBJ databases">
        <authorList>
            <person name="Florea S."/>
            <person name="Webb J.S."/>
            <person name="Jaromczyk J."/>
            <person name="Schardl C.L."/>
        </authorList>
    </citation>
    <scope>NUCLEOTIDE SEQUENCE [LARGE SCALE GENOMIC DNA]</scope>
    <source>
        <strain evidence="3">Z6</strain>
    </source>
</reference>
<dbReference type="GO" id="GO:0016788">
    <property type="term" value="F:hydrolase activity, acting on ester bonds"/>
    <property type="evidence" value="ECO:0007669"/>
    <property type="project" value="InterPro"/>
</dbReference>
<keyword evidence="3" id="KW-1185">Reference proteome</keyword>
<keyword evidence="2" id="KW-0378">Hydrolase</keyword>
<proteinExistence type="predicted"/>
<sequence length="198" mass="22189">MITLKENLTKLGYNGLLVSLPLTFKRIEYCTSLFEERVEEIIPTLDKNEKISLVGHSTGGLIIRHFLSKTKHTAKIDRSVLIATPNQGSQLATIAAKLSTTFTKVFKTLDSLHPNNIKKLNLKDISTVEVGAIAGNKSNLLLGKLLAEENDGRVQISSVNYYGLKDFIILPYGHKEIHHQFRTAELVDSFLRIGQFKR</sequence>
<reference evidence="2 3" key="2">
    <citation type="submission" date="2016-08" db="EMBL/GenBank/DDBJ databases">
        <title>Orenia metallireducens sp. nov. strain Z6, a Novel Metal-reducing Firmicute from the Deep Subsurface.</title>
        <authorList>
            <person name="Maxim B.I."/>
            <person name="Kenneth K."/>
            <person name="Flynn T.M."/>
            <person name="Oloughlin E.J."/>
            <person name="Locke R.A."/>
            <person name="Weber J.R."/>
            <person name="Egan S.M."/>
            <person name="Mackie R.I."/>
            <person name="Cann I.K."/>
        </authorList>
    </citation>
    <scope>NUCLEOTIDE SEQUENCE [LARGE SCALE GENOMIC DNA]</scope>
    <source>
        <strain evidence="2 3">Z6</strain>
    </source>
</reference>
<evidence type="ECO:0000313" key="3">
    <source>
        <dbReference type="Proteomes" id="UP000093514"/>
    </source>
</evidence>
<accession>A0A1C0AAT4</accession>
<dbReference type="InterPro" id="IPR012908">
    <property type="entry name" value="PGAP1-ab_dom-like"/>
</dbReference>
<dbReference type="Proteomes" id="UP000093514">
    <property type="component" value="Unassembled WGS sequence"/>
</dbReference>